<dbReference type="InterPro" id="IPR036345">
    <property type="entry name" value="ExoRNase_PH_dom2_sf"/>
</dbReference>
<dbReference type="STRING" id="58919.A0A316ZH76"/>
<gene>
    <name evidence="10" type="ORF">FA09DRAFT_328439</name>
</gene>
<dbReference type="GO" id="GO:0034475">
    <property type="term" value="P:U4 snRNA 3'-end processing"/>
    <property type="evidence" value="ECO:0007669"/>
    <property type="project" value="TreeGrafter"/>
</dbReference>
<sequence length="267" mass="29098">MSRVELLNAGGLRLDSRRAHELRSLVLSLSPASSTTSLESAPAGSARVQMGLASVYCAVYGPREARKAQGQVHGEATLEVEVEVEPWSGRERRRRMKGDRRLVELASSLKSTFEPVIHRQLFPRSEIVVQVVVEVQDGGVLSCAINAITLALLDAGVPMSDSVLSLTLGQHLRPSCVLLDLTSAEESGLPFLTLAMLPRTKKVTLAQSESRLAREDFREMLKLGTEAIGVLQAEVDQVLKARTKRLVQAMGTAKMAPLQDEMDAMQE</sequence>
<organism evidence="10 11">
    <name type="scientific">Tilletiopsis washingtonensis</name>
    <dbReference type="NCBI Taxonomy" id="58919"/>
    <lineage>
        <taxon>Eukaryota</taxon>
        <taxon>Fungi</taxon>
        <taxon>Dikarya</taxon>
        <taxon>Basidiomycota</taxon>
        <taxon>Ustilaginomycotina</taxon>
        <taxon>Exobasidiomycetes</taxon>
        <taxon>Entylomatales</taxon>
        <taxon>Entylomatales incertae sedis</taxon>
        <taxon>Tilletiopsis</taxon>
    </lineage>
</organism>
<evidence type="ECO:0000256" key="6">
    <source>
        <dbReference type="ARBA" id="ARBA00063066"/>
    </source>
</evidence>
<evidence type="ECO:0000313" key="11">
    <source>
        <dbReference type="Proteomes" id="UP000245946"/>
    </source>
</evidence>
<dbReference type="PANTHER" id="PTHR11953:SF0">
    <property type="entry name" value="EXOSOME COMPLEX COMPONENT RRP41"/>
    <property type="match status" value="1"/>
</dbReference>
<dbReference type="GO" id="GO:0000176">
    <property type="term" value="C:nuclear exosome (RNase complex)"/>
    <property type="evidence" value="ECO:0007669"/>
    <property type="project" value="TreeGrafter"/>
</dbReference>
<evidence type="ECO:0000259" key="8">
    <source>
        <dbReference type="Pfam" id="PF01138"/>
    </source>
</evidence>
<dbReference type="Pfam" id="PF03725">
    <property type="entry name" value="RNase_PH_C"/>
    <property type="match status" value="1"/>
</dbReference>
<dbReference type="GO" id="GO:0071028">
    <property type="term" value="P:nuclear mRNA surveillance"/>
    <property type="evidence" value="ECO:0007669"/>
    <property type="project" value="TreeGrafter"/>
</dbReference>
<dbReference type="AlphaFoldDB" id="A0A316ZH76"/>
<keyword evidence="11" id="KW-1185">Reference proteome</keyword>
<dbReference type="EMBL" id="KZ819287">
    <property type="protein sequence ID" value="PWN99635.1"/>
    <property type="molecule type" value="Genomic_DNA"/>
</dbReference>
<comment type="subunit">
    <text evidence="6">Component of the RNA exosome complex. Specifically part of the catalytically inactive RNA exosome core complex (Exo-9) which may associate with the catalytic subunits RRP6 and DIS3 in cytoplasmic- and nuclear-specific RNA exosome complex forms. Exo-9 is formed by a hexameric base ring of RNase PH domain-containing subunits and a cap ring consisting of CSL4, RRP4 and RRP40.</text>
</comment>
<keyword evidence="10" id="KW-0689">Ribosomal protein</keyword>
<feature type="domain" description="Exoribonuclease phosphorolytic" evidence="8">
    <location>
        <begin position="35"/>
        <end position="158"/>
    </location>
</feature>
<dbReference type="GO" id="GO:0071051">
    <property type="term" value="P:poly(A)-dependent snoRNA 3'-end processing"/>
    <property type="evidence" value="ECO:0007669"/>
    <property type="project" value="TreeGrafter"/>
</dbReference>
<reference evidence="10 11" key="1">
    <citation type="journal article" date="2018" name="Mol. Biol. Evol.">
        <title>Broad Genomic Sampling Reveals a Smut Pathogenic Ancestry of the Fungal Clade Ustilaginomycotina.</title>
        <authorList>
            <person name="Kijpornyongpan T."/>
            <person name="Mondo S.J."/>
            <person name="Barry K."/>
            <person name="Sandor L."/>
            <person name="Lee J."/>
            <person name="Lipzen A."/>
            <person name="Pangilinan J."/>
            <person name="LaButti K."/>
            <person name="Hainaut M."/>
            <person name="Henrissat B."/>
            <person name="Grigoriev I.V."/>
            <person name="Spatafora J.W."/>
            <person name="Aime M.C."/>
        </authorList>
    </citation>
    <scope>NUCLEOTIDE SEQUENCE [LARGE SCALE GENOMIC DNA]</scope>
    <source>
        <strain evidence="10 11">MCA 4186</strain>
    </source>
</reference>
<dbReference type="GO" id="GO:0005840">
    <property type="term" value="C:ribosome"/>
    <property type="evidence" value="ECO:0007669"/>
    <property type="project" value="UniProtKB-KW"/>
</dbReference>
<dbReference type="GO" id="GO:0016075">
    <property type="term" value="P:rRNA catabolic process"/>
    <property type="evidence" value="ECO:0007669"/>
    <property type="project" value="TreeGrafter"/>
</dbReference>
<dbReference type="Proteomes" id="UP000245946">
    <property type="component" value="Unassembled WGS sequence"/>
</dbReference>
<dbReference type="RefSeq" id="XP_025599914.1">
    <property type="nucleotide sequence ID" value="XM_025741772.1"/>
</dbReference>
<evidence type="ECO:0000256" key="2">
    <source>
        <dbReference type="ARBA" id="ARBA00004604"/>
    </source>
</evidence>
<comment type="subcellular location">
    <subcellularLocation>
        <location evidence="1">Cytoplasm</location>
    </subcellularLocation>
    <subcellularLocation>
        <location evidence="2">Nucleus</location>
        <location evidence="2">Nucleolus</location>
    </subcellularLocation>
</comment>
<dbReference type="InterPro" id="IPR015847">
    <property type="entry name" value="ExoRNase_PH_dom2"/>
</dbReference>
<accession>A0A316ZH76</accession>
<evidence type="ECO:0000313" key="10">
    <source>
        <dbReference type="EMBL" id="PWN99635.1"/>
    </source>
</evidence>
<dbReference type="Gene3D" id="3.30.230.70">
    <property type="entry name" value="GHMP Kinase, N-terminal domain"/>
    <property type="match status" value="1"/>
</dbReference>
<name>A0A316ZH76_9BASI</name>
<evidence type="ECO:0000259" key="9">
    <source>
        <dbReference type="Pfam" id="PF03725"/>
    </source>
</evidence>
<dbReference type="GO" id="GO:0000177">
    <property type="term" value="C:cytoplasmic exosome (RNase complex)"/>
    <property type="evidence" value="ECO:0007669"/>
    <property type="project" value="TreeGrafter"/>
</dbReference>
<dbReference type="GO" id="GO:0003723">
    <property type="term" value="F:RNA binding"/>
    <property type="evidence" value="ECO:0007669"/>
    <property type="project" value="TreeGrafter"/>
</dbReference>
<dbReference type="InterPro" id="IPR020568">
    <property type="entry name" value="Ribosomal_Su5_D2-typ_SF"/>
</dbReference>
<dbReference type="SUPFAM" id="SSF54211">
    <property type="entry name" value="Ribosomal protein S5 domain 2-like"/>
    <property type="match status" value="1"/>
</dbReference>
<keyword evidence="5" id="KW-0271">Exosome</keyword>
<dbReference type="OrthoDB" id="437922at2759"/>
<comment type="similarity">
    <text evidence="3">Belongs to the RNase PH family.</text>
</comment>
<dbReference type="GeneID" id="37269316"/>
<dbReference type="PANTHER" id="PTHR11953">
    <property type="entry name" value="EXOSOME COMPLEX COMPONENT"/>
    <property type="match status" value="1"/>
</dbReference>
<dbReference type="InterPro" id="IPR001247">
    <property type="entry name" value="ExoRNase_PH_dom1"/>
</dbReference>
<evidence type="ECO:0000256" key="3">
    <source>
        <dbReference type="ARBA" id="ARBA00006678"/>
    </source>
</evidence>
<evidence type="ECO:0000256" key="5">
    <source>
        <dbReference type="ARBA" id="ARBA00022835"/>
    </source>
</evidence>
<proteinExistence type="inferred from homology"/>
<dbReference type="FunFam" id="3.30.230.70:FF:000004">
    <property type="entry name" value="Exosome complex component Rrp41"/>
    <property type="match status" value="1"/>
</dbReference>
<dbReference type="InterPro" id="IPR027408">
    <property type="entry name" value="PNPase/RNase_PH_dom_sf"/>
</dbReference>
<dbReference type="GO" id="GO:0005730">
    <property type="term" value="C:nucleolus"/>
    <property type="evidence" value="ECO:0007669"/>
    <property type="project" value="UniProtKB-SubCell"/>
</dbReference>
<evidence type="ECO:0000256" key="4">
    <source>
        <dbReference type="ARBA" id="ARBA00022490"/>
    </source>
</evidence>
<evidence type="ECO:0000256" key="1">
    <source>
        <dbReference type="ARBA" id="ARBA00004496"/>
    </source>
</evidence>
<dbReference type="Pfam" id="PF01138">
    <property type="entry name" value="RNase_PH"/>
    <property type="match status" value="1"/>
</dbReference>
<evidence type="ECO:0000256" key="7">
    <source>
        <dbReference type="ARBA" id="ARBA00077929"/>
    </source>
</evidence>
<keyword evidence="10" id="KW-0687">Ribonucleoprotein</keyword>
<protein>
    <recommendedName>
        <fullName evidence="7">Ribosomal RNA-processing protein 41</fullName>
    </recommendedName>
</protein>
<keyword evidence="4" id="KW-0963">Cytoplasm</keyword>
<feature type="domain" description="Exoribonuclease phosphorolytic" evidence="9">
    <location>
        <begin position="177"/>
        <end position="226"/>
    </location>
</feature>
<dbReference type="SUPFAM" id="SSF55666">
    <property type="entry name" value="Ribonuclease PH domain 2-like"/>
    <property type="match status" value="1"/>
</dbReference>
<dbReference type="InterPro" id="IPR050080">
    <property type="entry name" value="RNase_PH"/>
</dbReference>